<evidence type="ECO:0000313" key="6">
    <source>
        <dbReference type="WBParaSite" id="Csp11.Scaffold629.g8061.t1"/>
    </source>
</evidence>
<dbReference type="PANTHER" id="PTHR47519:SF1">
    <property type="entry name" value="NUCLEAR HORMONE RECEPTOR FAMILY MEMBER NHR-31"/>
    <property type="match status" value="1"/>
</dbReference>
<keyword evidence="2" id="KW-0804">Transcription</keyword>
<dbReference type="WBParaSite" id="Csp11.Scaffold629.g8061.t1">
    <property type="protein sequence ID" value="Csp11.Scaffold629.g8061.t1"/>
    <property type="gene ID" value="Csp11.Scaffold629.g8061"/>
</dbReference>
<keyword evidence="1" id="KW-0805">Transcription regulation</keyword>
<dbReference type="Proteomes" id="UP000095282">
    <property type="component" value="Unplaced"/>
</dbReference>
<dbReference type="AlphaFoldDB" id="A0A1I7UCW0"/>
<evidence type="ECO:0000256" key="1">
    <source>
        <dbReference type="ARBA" id="ARBA00023015"/>
    </source>
</evidence>
<dbReference type="Gene3D" id="1.10.565.10">
    <property type="entry name" value="Retinoid X Receptor"/>
    <property type="match status" value="1"/>
</dbReference>
<keyword evidence="3" id="KW-0675">Receptor</keyword>
<evidence type="ECO:0000256" key="2">
    <source>
        <dbReference type="ARBA" id="ARBA00023163"/>
    </source>
</evidence>
<evidence type="ECO:0000256" key="4">
    <source>
        <dbReference type="SAM" id="MobiDB-lite"/>
    </source>
</evidence>
<dbReference type="InterPro" id="IPR052496">
    <property type="entry name" value="Orphan_Nuclear_Rcpt"/>
</dbReference>
<feature type="compositionally biased region" description="Low complexity" evidence="4">
    <location>
        <begin position="275"/>
        <end position="296"/>
    </location>
</feature>
<organism evidence="5 6">
    <name type="scientific">Caenorhabditis tropicalis</name>
    <dbReference type="NCBI Taxonomy" id="1561998"/>
    <lineage>
        <taxon>Eukaryota</taxon>
        <taxon>Metazoa</taxon>
        <taxon>Ecdysozoa</taxon>
        <taxon>Nematoda</taxon>
        <taxon>Chromadorea</taxon>
        <taxon>Rhabditida</taxon>
        <taxon>Rhabditina</taxon>
        <taxon>Rhabditomorpha</taxon>
        <taxon>Rhabditoidea</taxon>
        <taxon>Rhabditidae</taxon>
        <taxon>Peloderinae</taxon>
        <taxon>Caenorhabditis</taxon>
    </lineage>
</organism>
<dbReference type="STRING" id="1561998.A0A1I7UCW0"/>
<evidence type="ECO:0000313" key="5">
    <source>
        <dbReference type="Proteomes" id="UP000095282"/>
    </source>
</evidence>
<dbReference type="InterPro" id="IPR035500">
    <property type="entry name" value="NHR-like_dom_sf"/>
</dbReference>
<evidence type="ECO:0000256" key="3">
    <source>
        <dbReference type="ARBA" id="ARBA00023170"/>
    </source>
</evidence>
<keyword evidence="5" id="KW-1185">Reference proteome</keyword>
<protein>
    <submittedName>
        <fullName evidence="6">NR LBD domain-containing protein</fullName>
    </submittedName>
</protein>
<accession>A0A1I7UCW0</accession>
<feature type="region of interest" description="Disordered" evidence="4">
    <location>
        <begin position="256"/>
        <end position="296"/>
    </location>
</feature>
<sequence>MDCSDSPRQSSEQFLAIERIVQSVDFIDRFLNMLEEEHNRKFSVEDKSALISDTIIHLLLFESTSRFVAKGASGAEDLKQSILQTLLSTTHLTQKIADVFEIYLRKPPSIIEYSVLKAYIVTTAESTLLSNSLNESLSLARENLSELLFKVIKHSRNKTSVSSANSLSAMLHFIFESKNLASSIRQSQQPYYLRDNDVLIPFRKILTDIINPEVSDLLLTTANCRKPSIQPMAPPISSVPPVSPSKTVPLFHFSPPSLSPHQSVPPPPPPQYTDYSMPSTSSYPSSSSPFQSPYRPNSLSSFPKLPLQMTRSIEEFLRPSGMTADEMNKPLEKNWADGFRLTPVFNKDIVSQFFPELSNTNHHHPF</sequence>
<reference evidence="6" key="1">
    <citation type="submission" date="2016-11" db="UniProtKB">
        <authorList>
            <consortium name="WormBaseParasite"/>
        </authorList>
    </citation>
    <scope>IDENTIFICATION</scope>
</reference>
<dbReference type="eggNOG" id="KOG3575">
    <property type="taxonomic scope" value="Eukaryota"/>
</dbReference>
<name>A0A1I7UCW0_9PELO</name>
<proteinExistence type="predicted"/>
<dbReference type="PANTHER" id="PTHR47519">
    <property type="entry name" value="NUCLEAR HORMONE RECEPTOR FAMILY MEMBER NHR-31-RELATED"/>
    <property type="match status" value="1"/>
</dbReference>